<dbReference type="Proteomes" id="UP000694569">
    <property type="component" value="Unplaced"/>
</dbReference>
<keyword evidence="2" id="KW-1185">Reference proteome</keyword>
<dbReference type="GO" id="GO:0030145">
    <property type="term" value="F:manganese ion binding"/>
    <property type="evidence" value="ECO:0007669"/>
    <property type="project" value="TreeGrafter"/>
</dbReference>
<name>A0A8C5QZ90_9ANUR</name>
<sequence>MAEPKHEELDCDEEQKPHFTFGVIADVQYADSPDRLSGWKVMRYYRQSLLHLREAIAEWKKEDFQPKFVFQLGDFIDGCNFHLCESIHSLQVVLKEIENIDVPFHHIWGNHDLLNFNRDYLKETALNSWSLADRGHEELDLVTAKSSDCTDYYAYHFSPFPNFRCVVVDSFDISVHGRHSTHPKYQESENVLHGNSHNIEPGGSKHNLPSQLKEFNGGFSKEQLSWLHEVLTFSDGHNERVLLASHVPIHPKAALKSCLAWNYKDMLDLLHLHPSVVCYFAGHDHNGGFHKDNYGIYHITMEGVIESPPTANAFATVSVYSDRLVLHGRGRVKSRILHYKKESELKKLTDKLQGICSLLTHPHTPL</sequence>
<evidence type="ECO:0008006" key="3">
    <source>
        <dbReference type="Google" id="ProtNLM"/>
    </source>
</evidence>
<proteinExistence type="predicted"/>
<reference evidence="1" key="1">
    <citation type="submission" date="2025-08" db="UniProtKB">
        <authorList>
            <consortium name="Ensembl"/>
        </authorList>
    </citation>
    <scope>IDENTIFICATION</scope>
</reference>
<dbReference type="GO" id="GO:0047631">
    <property type="term" value="F:ADP-ribose diphosphatase activity"/>
    <property type="evidence" value="ECO:0007669"/>
    <property type="project" value="TreeGrafter"/>
</dbReference>
<dbReference type="Gene3D" id="3.60.21.10">
    <property type="match status" value="1"/>
</dbReference>
<protein>
    <recommendedName>
        <fullName evidence="3">Manganese-dependent ADP-ribose/CDP-alcohol diphosphatase</fullName>
    </recommendedName>
</protein>
<dbReference type="PANTHER" id="PTHR16509">
    <property type="match status" value="1"/>
</dbReference>
<dbReference type="Ensembl" id="ENSLLET00000045113.1">
    <property type="protein sequence ID" value="ENSLLEP00000043384.1"/>
    <property type="gene ID" value="ENSLLEG00000027592.1"/>
</dbReference>
<dbReference type="GO" id="GO:0047734">
    <property type="term" value="F:CDP-glycerol diphosphatase activity"/>
    <property type="evidence" value="ECO:0007669"/>
    <property type="project" value="TreeGrafter"/>
</dbReference>
<dbReference type="OrthoDB" id="9675250at2759"/>
<dbReference type="AlphaFoldDB" id="A0A8C5QZ90"/>
<dbReference type="GO" id="GO:0008663">
    <property type="term" value="F:2',3'-cyclic-nucleotide 2'-phosphodiesterase activity"/>
    <property type="evidence" value="ECO:0007669"/>
    <property type="project" value="TreeGrafter"/>
</dbReference>
<evidence type="ECO:0000313" key="1">
    <source>
        <dbReference type="Ensembl" id="ENSLLEP00000043384.1"/>
    </source>
</evidence>
<dbReference type="PANTHER" id="PTHR16509:SF10">
    <property type="entry name" value="MANGANESE-DEPENDENT ADP-RIBOSE_CDP-ALCOHOL DIPHOSPHATASE"/>
    <property type="match status" value="1"/>
</dbReference>
<dbReference type="InterPro" id="IPR029052">
    <property type="entry name" value="Metallo-depent_PP-like"/>
</dbReference>
<reference evidence="1" key="2">
    <citation type="submission" date="2025-09" db="UniProtKB">
        <authorList>
            <consortium name="Ensembl"/>
        </authorList>
    </citation>
    <scope>IDENTIFICATION</scope>
</reference>
<organism evidence="1 2">
    <name type="scientific">Leptobrachium leishanense</name>
    <name type="common">Leishan spiny toad</name>
    <dbReference type="NCBI Taxonomy" id="445787"/>
    <lineage>
        <taxon>Eukaryota</taxon>
        <taxon>Metazoa</taxon>
        <taxon>Chordata</taxon>
        <taxon>Craniata</taxon>
        <taxon>Vertebrata</taxon>
        <taxon>Euteleostomi</taxon>
        <taxon>Amphibia</taxon>
        <taxon>Batrachia</taxon>
        <taxon>Anura</taxon>
        <taxon>Pelobatoidea</taxon>
        <taxon>Megophryidae</taxon>
        <taxon>Leptobrachium</taxon>
    </lineage>
</organism>
<dbReference type="GeneTree" id="ENSGT00390000014667"/>
<evidence type="ECO:0000313" key="2">
    <source>
        <dbReference type="Proteomes" id="UP000694569"/>
    </source>
</evidence>
<accession>A0A8C5QZ90</accession>
<dbReference type="SUPFAM" id="SSF56300">
    <property type="entry name" value="Metallo-dependent phosphatases"/>
    <property type="match status" value="1"/>
</dbReference>